<comment type="caution">
    <text evidence="3">The sequence shown here is derived from an EMBL/GenBank/DDBJ whole genome shotgun (WGS) entry which is preliminary data.</text>
</comment>
<dbReference type="EMBL" id="JARGEI010000009">
    <property type="protein sequence ID" value="KAJ8726447.1"/>
    <property type="molecule type" value="Genomic_DNA"/>
</dbReference>
<feature type="region of interest" description="Disordered" evidence="1">
    <location>
        <begin position="364"/>
        <end position="492"/>
    </location>
</feature>
<feature type="signal peptide" evidence="2">
    <location>
        <begin position="1"/>
        <end position="19"/>
    </location>
</feature>
<accession>A0AAD8DWH8</accession>
<feature type="region of interest" description="Disordered" evidence="1">
    <location>
        <begin position="59"/>
        <end position="216"/>
    </location>
</feature>
<protein>
    <submittedName>
        <fullName evidence="3">Uncharacterized protein</fullName>
    </submittedName>
</protein>
<evidence type="ECO:0000313" key="4">
    <source>
        <dbReference type="Proteomes" id="UP001231518"/>
    </source>
</evidence>
<organism evidence="3 4">
    <name type="scientific">Mythimna separata</name>
    <name type="common">Oriental armyworm</name>
    <name type="synonym">Pseudaletia separata</name>
    <dbReference type="NCBI Taxonomy" id="271217"/>
    <lineage>
        <taxon>Eukaryota</taxon>
        <taxon>Metazoa</taxon>
        <taxon>Ecdysozoa</taxon>
        <taxon>Arthropoda</taxon>
        <taxon>Hexapoda</taxon>
        <taxon>Insecta</taxon>
        <taxon>Pterygota</taxon>
        <taxon>Neoptera</taxon>
        <taxon>Endopterygota</taxon>
        <taxon>Lepidoptera</taxon>
        <taxon>Glossata</taxon>
        <taxon>Ditrysia</taxon>
        <taxon>Noctuoidea</taxon>
        <taxon>Noctuidae</taxon>
        <taxon>Noctuinae</taxon>
        <taxon>Hadenini</taxon>
        <taxon>Mythimna</taxon>
    </lineage>
</organism>
<reference evidence="3" key="1">
    <citation type="submission" date="2023-03" db="EMBL/GenBank/DDBJ databases">
        <title>Chromosome-level genomes of two armyworms, Mythimna separata and Mythimna loreyi, provide insights into the biosynthesis and reception of sex pheromones.</title>
        <authorList>
            <person name="Zhao H."/>
        </authorList>
    </citation>
    <scope>NUCLEOTIDE SEQUENCE</scope>
    <source>
        <strain evidence="3">BeijingLab</strain>
        <tissue evidence="3">Pupa</tissue>
    </source>
</reference>
<gene>
    <name evidence="3" type="ORF">PYW07_001145</name>
</gene>
<proteinExistence type="predicted"/>
<feature type="compositionally biased region" description="Acidic residues" evidence="1">
    <location>
        <begin position="100"/>
        <end position="112"/>
    </location>
</feature>
<feature type="compositionally biased region" description="Polar residues" evidence="1">
    <location>
        <begin position="207"/>
        <end position="216"/>
    </location>
</feature>
<dbReference type="Proteomes" id="UP001231518">
    <property type="component" value="Chromosome 10"/>
</dbReference>
<keyword evidence="2" id="KW-0732">Signal</keyword>
<keyword evidence="4" id="KW-1185">Reference proteome</keyword>
<sequence length="692" mass="77770">MFLSWHFILFVIVFDLVFGISPENKIETHHVTKKDASVAAGKEEKTLLERQRYSNSVEWKKNIKLSSNDEDKGVDDGNDDGDDDDVSDGDSVADNSEHEEPSDECSNDEYEDSATNNDKDNDKDSCVDDGDESSNDKYEDSATNNDKDNDEDSCDDDGNDDGDDDDGNDDGDDGNDDGDDGDGNNDGDDDDGDNVADNPEHEKTDIPTRSLQTGDTFTPMEFLPIATKLLAKVQPGEGRGIVTGSKTPEDLADKLFAAYFLTSRRIVELTEKDLSGLDALTALALEGEKVKLRSAGDSLTEKPFQPRNIHGQYIGVSVGPMRCHYKLLFKKLSPAEAVLRKQQNGDQTPVPKMINKLRQGKHLIAKPKSRQLNKAKNKLDTKVRAHNKAAKGLKMGTVKKNQKKRNRITRQKPVRKGVKKGVRQHRSKPKHKHRQNKRQRKPANNKKSKKQRKRKLRKKNNNSKSKKNMPHVRSRNASKVASHKGGEPPLTTTVKPSCRWRYICQNPADLDTCRLHTSCYDGANNEPMLDETIVDTKDKDIKEREKDQLVLHFRKMLGISALDEEVEKIIEQHVALVKPENMGPNEKIETLDQYFNNIIMAQHAMYTTPGPGVGLEMDHHPLKNNENGHSIERRSKQKKMSQIGTESAERRRNMNGETVKDENAANSKTSQQFRGLVESTVSMKTSTVKYIM</sequence>
<dbReference type="AlphaFoldDB" id="A0AAD8DWH8"/>
<feature type="compositionally biased region" description="Acidic residues" evidence="1">
    <location>
        <begin position="148"/>
        <end position="194"/>
    </location>
</feature>
<feature type="compositionally biased region" description="Basic residues" evidence="1">
    <location>
        <begin position="364"/>
        <end position="376"/>
    </location>
</feature>
<feature type="compositionally biased region" description="Basic and acidic residues" evidence="1">
    <location>
        <begin position="647"/>
        <end position="663"/>
    </location>
</feature>
<feature type="compositionally biased region" description="Basic and acidic residues" evidence="1">
    <location>
        <begin position="117"/>
        <end position="126"/>
    </location>
</feature>
<feature type="compositionally biased region" description="Basic residues" evidence="1">
    <location>
        <begin position="400"/>
        <end position="476"/>
    </location>
</feature>
<feature type="compositionally biased region" description="Acidic residues" evidence="1">
    <location>
        <begin position="76"/>
        <end position="88"/>
    </location>
</feature>
<name>A0AAD8DWH8_MYTSE</name>
<feature type="chain" id="PRO_5042096457" evidence="2">
    <location>
        <begin position="20"/>
        <end position="692"/>
    </location>
</feature>
<evidence type="ECO:0000256" key="2">
    <source>
        <dbReference type="SAM" id="SignalP"/>
    </source>
</evidence>
<feature type="region of interest" description="Disordered" evidence="1">
    <location>
        <begin position="623"/>
        <end position="670"/>
    </location>
</feature>
<evidence type="ECO:0000313" key="3">
    <source>
        <dbReference type="EMBL" id="KAJ8726447.1"/>
    </source>
</evidence>
<evidence type="ECO:0000256" key="1">
    <source>
        <dbReference type="SAM" id="MobiDB-lite"/>
    </source>
</evidence>